<dbReference type="Gene3D" id="1.10.10.60">
    <property type="entry name" value="Homeodomain-like"/>
    <property type="match status" value="2"/>
</dbReference>
<evidence type="ECO:0000256" key="2">
    <source>
        <dbReference type="ARBA" id="ARBA00023125"/>
    </source>
</evidence>
<dbReference type="EMBL" id="JBHSMI010000023">
    <property type="protein sequence ID" value="MFC5403205.1"/>
    <property type="molecule type" value="Genomic_DNA"/>
</dbReference>
<protein>
    <submittedName>
        <fullName evidence="5">Helix-turn-helix domain-containing protein</fullName>
    </submittedName>
</protein>
<dbReference type="InterPro" id="IPR003313">
    <property type="entry name" value="AraC-bd"/>
</dbReference>
<reference evidence="6" key="1">
    <citation type="journal article" date="2019" name="Int. J. Syst. Evol. Microbiol.">
        <title>The Global Catalogue of Microorganisms (GCM) 10K type strain sequencing project: providing services to taxonomists for standard genome sequencing and annotation.</title>
        <authorList>
            <consortium name="The Broad Institute Genomics Platform"/>
            <consortium name="The Broad Institute Genome Sequencing Center for Infectious Disease"/>
            <person name="Wu L."/>
            <person name="Ma J."/>
        </authorList>
    </citation>
    <scope>NUCLEOTIDE SEQUENCE [LARGE SCALE GENOMIC DNA]</scope>
    <source>
        <strain evidence="6">CGMCC 1.18575</strain>
    </source>
</reference>
<evidence type="ECO:0000313" key="6">
    <source>
        <dbReference type="Proteomes" id="UP001596113"/>
    </source>
</evidence>
<organism evidence="5 6">
    <name type="scientific">Cohnella soli</name>
    <dbReference type="NCBI Taxonomy" id="425005"/>
    <lineage>
        <taxon>Bacteria</taxon>
        <taxon>Bacillati</taxon>
        <taxon>Bacillota</taxon>
        <taxon>Bacilli</taxon>
        <taxon>Bacillales</taxon>
        <taxon>Paenibacillaceae</taxon>
        <taxon>Cohnella</taxon>
    </lineage>
</organism>
<evidence type="ECO:0000313" key="5">
    <source>
        <dbReference type="EMBL" id="MFC5403205.1"/>
    </source>
</evidence>
<dbReference type="InterPro" id="IPR018060">
    <property type="entry name" value="HTH_AraC"/>
</dbReference>
<evidence type="ECO:0000259" key="4">
    <source>
        <dbReference type="PROSITE" id="PS01124"/>
    </source>
</evidence>
<dbReference type="PROSITE" id="PS00041">
    <property type="entry name" value="HTH_ARAC_FAMILY_1"/>
    <property type="match status" value="1"/>
</dbReference>
<dbReference type="SMART" id="SM00342">
    <property type="entry name" value="HTH_ARAC"/>
    <property type="match status" value="1"/>
</dbReference>
<dbReference type="InterPro" id="IPR037923">
    <property type="entry name" value="HTH-like"/>
</dbReference>
<dbReference type="RefSeq" id="WP_378132355.1">
    <property type="nucleotide sequence ID" value="NZ_JBHSMI010000023.1"/>
</dbReference>
<dbReference type="SUPFAM" id="SSF46689">
    <property type="entry name" value="Homeodomain-like"/>
    <property type="match status" value="1"/>
</dbReference>
<dbReference type="InterPro" id="IPR009057">
    <property type="entry name" value="Homeodomain-like_sf"/>
</dbReference>
<proteinExistence type="predicted"/>
<gene>
    <name evidence="5" type="ORF">ACFPOF_10745</name>
</gene>
<accession>A0ABW0HSI4</accession>
<dbReference type="PANTHER" id="PTHR43280:SF2">
    <property type="entry name" value="HTH-TYPE TRANSCRIPTIONAL REGULATOR EXSA"/>
    <property type="match status" value="1"/>
</dbReference>
<sequence>MKLHITYDHPIPINAFEWTPSTDRQSPHIHSSLEIGLCLSGRGCFYFGSKSYTVCPGDIFIVNNEEGHIAQSDPDDPSRYLFINFDPALLLAEEPGLLLPFSYRSSHFRNHIAGGSPLAKELTPWMLAIAQELRDKSPGYLAMAKSALIQLCGRLLRHYNEMLSNDERKTMVQAVRQTQSLAALVERRFREPLSLAVLADELGVSASRISRAFLETTGYRFSDYVSLLRIQAAKRELAGTDKAIADIAFECGFQSLPTFYRAFKDIAGISPIVYRQSMGLAP</sequence>
<keyword evidence="3" id="KW-0804">Transcription</keyword>
<dbReference type="Pfam" id="PF02311">
    <property type="entry name" value="AraC_binding"/>
    <property type="match status" value="1"/>
</dbReference>
<dbReference type="Proteomes" id="UP001596113">
    <property type="component" value="Unassembled WGS sequence"/>
</dbReference>
<evidence type="ECO:0000256" key="1">
    <source>
        <dbReference type="ARBA" id="ARBA00023015"/>
    </source>
</evidence>
<comment type="caution">
    <text evidence="5">The sequence shown here is derived from an EMBL/GenBank/DDBJ whole genome shotgun (WGS) entry which is preliminary data.</text>
</comment>
<dbReference type="InterPro" id="IPR014710">
    <property type="entry name" value="RmlC-like_jellyroll"/>
</dbReference>
<dbReference type="SUPFAM" id="SSF51215">
    <property type="entry name" value="Regulatory protein AraC"/>
    <property type="match status" value="1"/>
</dbReference>
<keyword evidence="6" id="KW-1185">Reference proteome</keyword>
<feature type="domain" description="HTH araC/xylS-type" evidence="4">
    <location>
        <begin position="179"/>
        <end position="277"/>
    </location>
</feature>
<name>A0ABW0HSI4_9BACL</name>
<dbReference type="Pfam" id="PF12833">
    <property type="entry name" value="HTH_18"/>
    <property type="match status" value="1"/>
</dbReference>
<dbReference type="PANTHER" id="PTHR43280">
    <property type="entry name" value="ARAC-FAMILY TRANSCRIPTIONAL REGULATOR"/>
    <property type="match status" value="1"/>
</dbReference>
<dbReference type="PROSITE" id="PS01124">
    <property type="entry name" value="HTH_ARAC_FAMILY_2"/>
    <property type="match status" value="1"/>
</dbReference>
<dbReference type="Gene3D" id="2.60.120.10">
    <property type="entry name" value="Jelly Rolls"/>
    <property type="match status" value="1"/>
</dbReference>
<dbReference type="InterPro" id="IPR018062">
    <property type="entry name" value="HTH_AraC-typ_CS"/>
</dbReference>
<evidence type="ECO:0000256" key="3">
    <source>
        <dbReference type="ARBA" id="ARBA00023163"/>
    </source>
</evidence>
<keyword evidence="2" id="KW-0238">DNA-binding</keyword>
<keyword evidence="1" id="KW-0805">Transcription regulation</keyword>